<dbReference type="InterPro" id="IPR002043">
    <property type="entry name" value="UDG_fam1"/>
</dbReference>
<feature type="domain" description="Uracil-DNA glycosylase-like" evidence="5">
    <location>
        <begin position="56"/>
        <end position="215"/>
    </location>
</feature>
<dbReference type="InterPro" id="IPR036895">
    <property type="entry name" value="Uracil-DNA_glycosylase-like_sf"/>
</dbReference>
<dbReference type="NCBIfam" id="NF003589">
    <property type="entry name" value="PRK05254.1-2"/>
    <property type="match status" value="1"/>
</dbReference>
<dbReference type="GO" id="GO:0097510">
    <property type="term" value="P:base-excision repair, AP site formation via deaminated base removal"/>
    <property type="evidence" value="ECO:0007669"/>
    <property type="project" value="TreeGrafter"/>
</dbReference>
<dbReference type="SUPFAM" id="SSF52141">
    <property type="entry name" value="Uracil-DNA glycosylase-like"/>
    <property type="match status" value="1"/>
</dbReference>
<name>A0A6C0LW21_9ZZZZ</name>
<dbReference type="SMART" id="SM00986">
    <property type="entry name" value="UDG"/>
    <property type="match status" value="1"/>
</dbReference>
<keyword evidence="2" id="KW-0227">DNA damage</keyword>
<accession>A0A6C0LW21</accession>
<dbReference type="PANTHER" id="PTHR11264">
    <property type="entry name" value="URACIL-DNA GLYCOSYLASE"/>
    <property type="match status" value="1"/>
</dbReference>
<dbReference type="SMART" id="SM00987">
    <property type="entry name" value="UreE_C"/>
    <property type="match status" value="1"/>
</dbReference>
<evidence type="ECO:0000256" key="3">
    <source>
        <dbReference type="ARBA" id="ARBA00022801"/>
    </source>
</evidence>
<keyword evidence="3" id="KW-0378">Hydrolase</keyword>
<dbReference type="NCBIfam" id="TIGR00628">
    <property type="entry name" value="ung"/>
    <property type="match status" value="1"/>
</dbReference>
<dbReference type="AlphaFoldDB" id="A0A6C0LW21"/>
<evidence type="ECO:0000313" key="6">
    <source>
        <dbReference type="EMBL" id="QHU35046.1"/>
    </source>
</evidence>
<organism evidence="6">
    <name type="scientific">viral metagenome</name>
    <dbReference type="NCBI Taxonomy" id="1070528"/>
    <lineage>
        <taxon>unclassified sequences</taxon>
        <taxon>metagenomes</taxon>
        <taxon>organismal metagenomes</taxon>
    </lineage>
</organism>
<reference evidence="6" key="1">
    <citation type="journal article" date="2020" name="Nature">
        <title>Giant virus diversity and host interactions through global metagenomics.</title>
        <authorList>
            <person name="Schulz F."/>
            <person name="Roux S."/>
            <person name="Paez-Espino D."/>
            <person name="Jungbluth S."/>
            <person name="Walsh D.A."/>
            <person name="Denef V.J."/>
            <person name="McMahon K.D."/>
            <person name="Konstantinidis K.T."/>
            <person name="Eloe-Fadrosh E.A."/>
            <person name="Kyrpides N.C."/>
            <person name="Woyke T."/>
        </authorList>
    </citation>
    <scope>NUCLEOTIDE SEQUENCE</scope>
    <source>
        <strain evidence="6">GVMAG-S-1017745-26</strain>
    </source>
</reference>
<dbReference type="HAMAP" id="MF_00148">
    <property type="entry name" value="UDG"/>
    <property type="match status" value="1"/>
</dbReference>
<dbReference type="PANTHER" id="PTHR11264:SF0">
    <property type="entry name" value="URACIL-DNA GLYCOSYLASE"/>
    <property type="match status" value="1"/>
</dbReference>
<comment type="similarity">
    <text evidence="1">Belongs to the uracil-DNA glycosylase (UDG) superfamily. UNG family.</text>
</comment>
<protein>
    <recommendedName>
        <fullName evidence="5">Uracil-DNA glycosylase-like domain-containing protein</fullName>
    </recommendedName>
</protein>
<evidence type="ECO:0000256" key="4">
    <source>
        <dbReference type="ARBA" id="ARBA00023204"/>
    </source>
</evidence>
<dbReference type="EMBL" id="MN740583">
    <property type="protein sequence ID" value="QHU35046.1"/>
    <property type="molecule type" value="Genomic_DNA"/>
</dbReference>
<keyword evidence="4" id="KW-0234">DNA repair</keyword>
<evidence type="ECO:0000256" key="2">
    <source>
        <dbReference type="ARBA" id="ARBA00022763"/>
    </source>
</evidence>
<evidence type="ECO:0000256" key="1">
    <source>
        <dbReference type="ARBA" id="ARBA00008184"/>
    </source>
</evidence>
<proteinExistence type="inferred from homology"/>
<dbReference type="InterPro" id="IPR005122">
    <property type="entry name" value="Uracil-DNA_glycosylase-like"/>
</dbReference>
<dbReference type="NCBIfam" id="NF003592">
    <property type="entry name" value="PRK05254.1-5"/>
    <property type="match status" value="1"/>
</dbReference>
<evidence type="ECO:0000259" key="5">
    <source>
        <dbReference type="SMART" id="SM00986"/>
    </source>
</evidence>
<dbReference type="NCBIfam" id="NF003588">
    <property type="entry name" value="PRK05254.1-1"/>
    <property type="match status" value="1"/>
</dbReference>
<dbReference type="GO" id="GO:0004844">
    <property type="term" value="F:uracil DNA N-glycosylase activity"/>
    <property type="evidence" value="ECO:0007669"/>
    <property type="project" value="InterPro"/>
</dbReference>
<dbReference type="Pfam" id="PF03167">
    <property type="entry name" value="UDG"/>
    <property type="match status" value="1"/>
</dbReference>
<sequence length="226" mass="26450">MLHTQIKLLNTDWKNYLIKYSDLLNNINENIENEYNIFGKSISIFPPKDKIFNTFNHFDIKDLKVVFIGQDCYHRKGQANGLCFSVPNDIKTPPSLRNIFKELYNDIGITRTNTEFNDLAKQGILFLNTSLTVREKCPESHIKFWLPYTTEILKDISNHCDKVIFVLWGNYAKGKKKYIDTNKHHILEAKHPSPLSANRGGFFGCKHFSKINKKLIEWDKNPIKWI</sequence>
<dbReference type="CDD" id="cd10027">
    <property type="entry name" value="UDG-F1-like"/>
    <property type="match status" value="1"/>
</dbReference>
<dbReference type="Gene3D" id="3.40.470.10">
    <property type="entry name" value="Uracil-DNA glycosylase-like domain"/>
    <property type="match status" value="1"/>
</dbReference>